<comment type="subcellular location">
    <subcellularLocation>
        <location evidence="1">Cell membrane</location>
        <topology evidence="1">Multi-pass membrane protein</topology>
    </subcellularLocation>
</comment>
<gene>
    <name evidence="8" type="ORF">CYFUS_001853</name>
</gene>
<evidence type="ECO:0000256" key="3">
    <source>
        <dbReference type="ARBA" id="ARBA00022692"/>
    </source>
</evidence>
<feature type="transmembrane region" description="Helical" evidence="6">
    <location>
        <begin position="102"/>
        <end position="125"/>
    </location>
</feature>
<keyword evidence="4 6" id="KW-1133">Transmembrane helix</keyword>
<evidence type="ECO:0000256" key="5">
    <source>
        <dbReference type="ARBA" id="ARBA00023136"/>
    </source>
</evidence>
<dbReference type="Pfam" id="PF06271">
    <property type="entry name" value="RDD"/>
    <property type="match status" value="1"/>
</dbReference>
<dbReference type="PROSITE" id="PS50119">
    <property type="entry name" value="ZF_BBOX"/>
    <property type="match status" value="1"/>
</dbReference>
<accession>A0A250IXH9</accession>
<keyword evidence="2" id="KW-1003">Cell membrane</keyword>
<sequence length="206" mass="22443">MMGPMSEPEISAPQRSGAFCAQHADQRAATLCNRCGNYACEQCFRVAYDRQDYCTECLPRIQPPLAGRRARFAAVVVDQIALIAPIFVCMLLGILLSNGSGTGMISLGLGALGSLGVVGYQFYLLASVGQSLGKRTMGIKVVRTDGTPVDLARLIFLRNVVPVIIGMFTWNLFNLIDTLCIFTEQRRCLHDHIADTQVIVVNNTDA</sequence>
<protein>
    <recommendedName>
        <fullName evidence="7">B box-type domain-containing protein</fullName>
    </recommendedName>
</protein>
<evidence type="ECO:0000256" key="4">
    <source>
        <dbReference type="ARBA" id="ARBA00022989"/>
    </source>
</evidence>
<feature type="domain" description="B box-type" evidence="7">
    <location>
        <begin position="15"/>
        <end position="43"/>
    </location>
</feature>
<dbReference type="PANTHER" id="PTHR36115:SF4">
    <property type="entry name" value="MEMBRANE PROTEIN"/>
    <property type="match status" value="1"/>
</dbReference>
<dbReference type="AlphaFoldDB" id="A0A250IXH9"/>
<reference evidence="8 9" key="1">
    <citation type="submission" date="2017-06" db="EMBL/GenBank/DDBJ databases">
        <title>Sequencing and comparative analysis of myxobacterial genomes.</title>
        <authorList>
            <person name="Rupp O."/>
            <person name="Goesmann A."/>
            <person name="Sogaard-Andersen L."/>
        </authorList>
    </citation>
    <scope>NUCLEOTIDE SEQUENCE [LARGE SCALE GENOMIC DNA]</scope>
    <source>
        <strain evidence="8 9">DSM 52655</strain>
    </source>
</reference>
<keyword evidence="3 6" id="KW-0812">Transmembrane</keyword>
<dbReference type="GO" id="GO:0008270">
    <property type="term" value="F:zinc ion binding"/>
    <property type="evidence" value="ECO:0007669"/>
    <property type="project" value="InterPro"/>
</dbReference>
<dbReference type="InterPro" id="IPR051791">
    <property type="entry name" value="Pra-immunoreactive"/>
</dbReference>
<dbReference type="Proteomes" id="UP000217257">
    <property type="component" value="Chromosome"/>
</dbReference>
<evidence type="ECO:0000256" key="2">
    <source>
        <dbReference type="ARBA" id="ARBA00022475"/>
    </source>
</evidence>
<dbReference type="EMBL" id="CP022098">
    <property type="protein sequence ID" value="ATB36439.1"/>
    <property type="molecule type" value="Genomic_DNA"/>
</dbReference>
<dbReference type="InterPro" id="IPR000315">
    <property type="entry name" value="Znf_B-box"/>
</dbReference>
<dbReference type="PANTHER" id="PTHR36115">
    <property type="entry name" value="PROLINE-RICH ANTIGEN HOMOLOG-RELATED"/>
    <property type="match status" value="1"/>
</dbReference>
<evidence type="ECO:0000313" key="9">
    <source>
        <dbReference type="Proteomes" id="UP000217257"/>
    </source>
</evidence>
<name>A0A250IXH9_9BACT</name>
<proteinExistence type="predicted"/>
<keyword evidence="5 6" id="KW-0472">Membrane</keyword>
<evidence type="ECO:0000259" key="7">
    <source>
        <dbReference type="PROSITE" id="PS50119"/>
    </source>
</evidence>
<dbReference type="KEGG" id="cfus:CYFUS_001853"/>
<dbReference type="InterPro" id="IPR010432">
    <property type="entry name" value="RDD"/>
</dbReference>
<organism evidence="8 9">
    <name type="scientific">Cystobacter fuscus</name>
    <dbReference type="NCBI Taxonomy" id="43"/>
    <lineage>
        <taxon>Bacteria</taxon>
        <taxon>Pseudomonadati</taxon>
        <taxon>Myxococcota</taxon>
        <taxon>Myxococcia</taxon>
        <taxon>Myxococcales</taxon>
        <taxon>Cystobacterineae</taxon>
        <taxon>Archangiaceae</taxon>
        <taxon>Cystobacter</taxon>
    </lineage>
</organism>
<feature type="transmembrane region" description="Helical" evidence="6">
    <location>
        <begin position="72"/>
        <end position="96"/>
    </location>
</feature>
<evidence type="ECO:0000256" key="6">
    <source>
        <dbReference type="SAM" id="Phobius"/>
    </source>
</evidence>
<evidence type="ECO:0000256" key="1">
    <source>
        <dbReference type="ARBA" id="ARBA00004651"/>
    </source>
</evidence>
<dbReference type="GO" id="GO:0005886">
    <property type="term" value="C:plasma membrane"/>
    <property type="evidence" value="ECO:0007669"/>
    <property type="project" value="UniProtKB-SubCell"/>
</dbReference>
<evidence type="ECO:0000313" key="8">
    <source>
        <dbReference type="EMBL" id="ATB36439.1"/>
    </source>
</evidence>